<dbReference type="RefSeq" id="WP_320510468.1">
    <property type="nucleotide sequence ID" value="NZ_JAXCLW010000009.1"/>
</dbReference>
<organism evidence="2 3">
    <name type="scientific">Dongia soli</name>
    <dbReference type="NCBI Taxonomy" id="600628"/>
    <lineage>
        <taxon>Bacteria</taxon>
        <taxon>Pseudomonadati</taxon>
        <taxon>Pseudomonadota</taxon>
        <taxon>Alphaproteobacteria</taxon>
        <taxon>Rhodospirillales</taxon>
        <taxon>Dongiaceae</taxon>
        <taxon>Dongia</taxon>
    </lineage>
</organism>
<comment type="caution">
    <text evidence="2">The sequence shown here is derived from an EMBL/GenBank/DDBJ whole genome shotgun (WGS) entry which is preliminary data.</text>
</comment>
<dbReference type="InterPro" id="IPR047740">
    <property type="entry name" value="SMEK_dom"/>
</dbReference>
<evidence type="ECO:0000259" key="1">
    <source>
        <dbReference type="Pfam" id="PF21941"/>
    </source>
</evidence>
<feature type="domain" description="SMEK" evidence="1">
    <location>
        <begin position="12"/>
        <end position="121"/>
    </location>
</feature>
<dbReference type="Proteomes" id="UP001279642">
    <property type="component" value="Unassembled WGS sequence"/>
</dbReference>
<protein>
    <submittedName>
        <fullName evidence="2">SMEK domain-containing protein</fullName>
    </submittedName>
</protein>
<accession>A0ABU5EJM3</accession>
<dbReference type="EMBL" id="JAXCLW010000009">
    <property type="protein sequence ID" value="MDY0885396.1"/>
    <property type="molecule type" value="Genomic_DNA"/>
</dbReference>
<proteinExistence type="predicted"/>
<evidence type="ECO:0000313" key="3">
    <source>
        <dbReference type="Proteomes" id="UP001279642"/>
    </source>
</evidence>
<dbReference type="NCBIfam" id="NF033859">
    <property type="entry name" value="SMEK_N"/>
    <property type="match status" value="1"/>
</dbReference>
<evidence type="ECO:0000313" key="2">
    <source>
        <dbReference type="EMBL" id="MDY0885396.1"/>
    </source>
</evidence>
<dbReference type="Pfam" id="PF21941">
    <property type="entry name" value="SMEK_N"/>
    <property type="match status" value="1"/>
</dbReference>
<sequence length="137" mass="14953">MGNAYARSFIGQIVDDLAGIAAQAKQRARLHLFDLHTHVENFAKEVLNRALDLGLSNLNNEHSNNPGLDLGDASKGWAFQVTADKSAAKVKGTLDKIDATQKSEYPNIRILVIGEKQGSYTFNGEPYDSLGFTSEMV</sequence>
<gene>
    <name evidence="2" type="ORF">SMD27_21315</name>
</gene>
<name>A0ABU5EJM3_9PROT</name>
<reference evidence="2 3" key="1">
    <citation type="journal article" date="2016" name="Antonie Van Leeuwenhoek">
        <title>Dongia soli sp. nov., isolated from soil from Dokdo, Korea.</title>
        <authorList>
            <person name="Kim D.U."/>
            <person name="Lee H."/>
            <person name="Kim H."/>
            <person name="Kim S.G."/>
            <person name="Ka J.O."/>
        </authorList>
    </citation>
    <scope>NUCLEOTIDE SEQUENCE [LARGE SCALE GENOMIC DNA]</scope>
    <source>
        <strain evidence="2 3">D78</strain>
    </source>
</reference>
<keyword evidence="3" id="KW-1185">Reference proteome</keyword>